<gene>
    <name evidence="2" type="ORF">VB738_11240</name>
</gene>
<keyword evidence="1" id="KW-1133">Transmembrane helix</keyword>
<proteinExistence type="predicted"/>
<evidence type="ECO:0000313" key="3">
    <source>
        <dbReference type="Proteomes" id="UP001304461"/>
    </source>
</evidence>
<dbReference type="Proteomes" id="UP001304461">
    <property type="component" value="Unassembled WGS sequence"/>
</dbReference>
<organism evidence="2 3">
    <name type="scientific">Cyanobium gracile UHCC 0139</name>
    <dbReference type="NCBI Taxonomy" id="3110308"/>
    <lineage>
        <taxon>Bacteria</taxon>
        <taxon>Bacillati</taxon>
        <taxon>Cyanobacteriota</taxon>
        <taxon>Cyanophyceae</taxon>
        <taxon>Synechococcales</taxon>
        <taxon>Prochlorococcaceae</taxon>
        <taxon>Cyanobium</taxon>
    </lineage>
</organism>
<reference evidence="2 3" key="1">
    <citation type="submission" date="2023-12" db="EMBL/GenBank/DDBJ databases">
        <title>Baltic Sea Cyanobacteria.</title>
        <authorList>
            <person name="Delbaje E."/>
            <person name="Fewer D.P."/>
            <person name="Shishido T.K."/>
        </authorList>
    </citation>
    <scope>NUCLEOTIDE SEQUENCE [LARGE SCALE GENOMIC DNA]</scope>
    <source>
        <strain evidence="2 3">UHCC 0139</strain>
    </source>
</reference>
<keyword evidence="3" id="KW-1185">Reference proteome</keyword>
<feature type="transmembrane region" description="Helical" evidence="1">
    <location>
        <begin position="17"/>
        <end position="38"/>
    </location>
</feature>
<dbReference type="EMBL" id="JAYGHX010000006">
    <property type="protein sequence ID" value="MEA5391830.1"/>
    <property type="molecule type" value="Genomic_DNA"/>
</dbReference>
<protein>
    <submittedName>
        <fullName evidence="2">Uncharacterized protein</fullName>
    </submittedName>
</protein>
<keyword evidence="1" id="KW-0812">Transmembrane</keyword>
<sequence>MARFNRKPRPPEGGQPVSLGVVVAIGLLLAGLPLLLLLNQQHPGDPLKIRRELRKF</sequence>
<evidence type="ECO:0000256" key="1">
    <source>
        <dbReference type="SAM" id="Phobius"/>
    </source>
</evidence>
<comment type="caution">
    <text evidence="2">The sequence shown here is derived from an EMBL/GenBank/DDBJ whole genome shotgun (WGS) entry which is preliminary data.</text>
</comment>
<name>A0ABU5RVL3_9CYAN</name>
<dbReference type="RefSeq" id="WP_323305814.1">
    <property type="nucleotide sequence ID" value="NZ_JAYGHX010000006.1"/>
</dbReference>
<accession>A0ABU5RVL3</accession>
<evidence type="ECO:0000313" key="2">
    <source>
        <dbReference type="EMBL" id="MEA5391830.1"/>
    </source>
</evidence>
<keyword evidence="1" id="KW-0472">Membrane</keyword>